<accession>A0A316VR42</accession>
<keyword evidence="2" id="KW-0732">Signal</keyword>
<proteinExistence type="predicted"/>
<sequence>MRAPQLIKVAALCVAFLTASHLVAARPVAVQVIRARDSHPHKLIPRLSMGTFCKWVGGAYCGHRRSIEGNAPAEVVQGRDTPPDDLLQPRLFVCKWLIACHHPRYLSEIDTTDAVQERGLQPGRLVPRLSRSLFKCGRLLGCKRSAYISETNSIDAVQQRDVQPSRLLAPRSAGKASEGYSPSRGKREVLHRDISVSDLVVRQYAPWCEDNPTNCYCQNKCRRSVGLATELIKRRFGDKRLATQSKSTSVLHRRAVEASPLNVLPTRSHPARPEGEMLRVRSAPIKTLIQEEEKGKAHEYRRNQLRGADPDKPDPVSMCTLYPDDPECDHDKRRRDTLSQKEKREPHDRRHDRDSDPPKEVSPELPKPNPVNMCVEYPDDPSCHLRRRREGEQSGLVWRQTWEPRAKQPRRDRAASVDLAGREVHVKCEWVPGEGQVCHGVPDQQRDVEQQLRRDEGPSCDFTPDEPICYETPGGGGTAPP</sequence>
<evidence type="ECO:0000256" key="1">
    <source>
        <dbReference type="SAM" id="MobiDB-lite"/>
    </source>
</evidence>
<dbReference type="AlphaFoldDB" id="A0A316VR42"/>
<feature type="compositionally biased region" description="Basic and acidic residues" evidence="1">
    <location>
        <begin position="329"/>
        <end position="362"/>
    </location>
</feature>
<feature type="chain" id="PRO_5016440760" evidence="2">
    <location>
        <begin position="26"/>
        <end position="481"/>
    </location>
</feature>
<evidence type="ECO:0000256" key="2">
    <source>
        <dbReference type="SAM" id="SignalP"/>
    </source>
</evidence>
<feature type="compositionally biased region" description="Basic and acidic residues" evidence="1">
    <location>
        <begin position="289"/>
        <end position="314"/>
    </location>
</feature>
<evidence type="ECO:0000313" key="4">
    <source>
        <dbReference type="Proteomes" id="UP000245783"/>
    </source>
</evidence>
<organism evidence="3 4">
    <name type="scientific">Ceraceosorus guamensis</name>
    <dbReference type="NCBI Taxonomy" id="1522189"/>
    <lineage>
        <taxon>Eukaryota</taxon>
        <taxon>Fungi</taxon>
        <taxon>Dikarya</taxon>
        <taxon>Basidiomycota</taxon>
        <taxon>Ustilaginomycotina</taxon>
        <taxon>Exobasidiomycetes</taxon>
        <taxon>Ceraceosorales</taxon>
        <taxon>Ceraceosoraceae</taxon>
        <taxon>Ceraceosorus</taxon>
    </lineage>
</organism>
<feature type="region of interest" description="Disordered" evidence="1">
    <location>
        <begin position="261"/>
        <end position="373"/>
    </location>
</feature>
<dbReference type="GeneID" id="37036558"/>
<dbReference type="Proteomes" id="UP000245783">
    <property type="component" value="Unassembled WGS sequence"/>
</dbReference>
<evidence type="ECO:0000313" key="3">
    <source>
        <dbReference type="EMBL" id="PWN39982.1"/>
    </source>
</evidence>
<name>A0A316VR42_9BASI</name>
<feature type="compositionally biased region" description="Basic and acidic residues" evidence="1">
    <location>
        <begin position="444"/>
        <end position="457"/>
    </location>
</feature>
<dbReference type="EMBL" id="KZ819435">
    <property type="protein sequence ID" value="PWN39982.1"/>
    <property type="molecule type" value="Genomic_DNA"/>
</dbReference>
<reference evidence="3 4" key="1">
    <citation type="journal article" date="2018" name="Mol. Biol. Evol.">
        <title>Broad Genomic Sampling Reveals a Smut Pathogenic Ancestry of the Fungal Clade Ustilaginomycotina.</title>
        <authorList>
            <person name="Kijpornyongpan T."/>
            <person name="Mondo S.J."/>
            <person name="Barry K."/>
            <person name="Sandor L."/>
            <person name="Lee J."/>
            <person name="Lipzen A."/>
            <person name="Pangilinan J."/>
            <person name="LaButti K."/>
            <person name="Hainaut M."/>
            <person name="Henrissat B."/>
            <person name="Grigoriev I.V."/>
            <person name="Spatafora J.W."/>
            <person name="Aime M.C."/>
        </authorList>
    </citation>
    <scope>NUCLEOTIDE SEQUENCE [LARGE SCALE GENOMIC DNA]</scope>
    <source>
        <strain evidence="3 4">MCA 4658</strain>
    </source>
</reference>
<dbReference type="InParanoid" id="A0A316VR42"/>
<keyword evidence="4" id="KW-1185">Reference proteome</keyword>
<gene>
    <name evidence="3" type="ORF">IE81DRAFT_325988</name>
</gene>
<protein>
    <submittedName>
        <fullName evidence="3">Uncharacterized protein</fullName>
    </submittedName>
</protein>
<dbReference type="RefSeq" id="XP_025367142.1">
    <property type="nucleotide sequence ID" value="XM_025514688.1"/>
</dbReference>
<feature type="region of interest" description="Disordered" evidence="1">
    <location>
        <begin position="441"/>
        <end position="481"/>
    </location>
</feature>
<feature type="signal peptide" evidence="2">
    <location>
        <begin position="1"/>
        <end position="25"/>
    </location>
</feature>